<dbReference type="Pfam" id="PF13588">
    <property type="entry name" value="HSDR_N_2"/>
    <property type="match status" value="1"/>
</dbReference>
<name>A0AB37HJG8_9BACI</name>
<gene>
    <name evidence="3" type="ORF">JGZ69_19460</name>
</gene>
<dbReference type="GO" id="GO:0006304">
    <property type="term" value="P:DNA modification"/>
    <property type="evidence" value="ECO:0007669"/>
    <property type="project" value="InterPro"/>
</dbReference>
<keyword evidence="3" id="KW-0547">Nucleotide-binding</keyword>
<dbReference type="InterPro" id="IPR027417">
    <property type="entry name" value="P-loop_NTPase"/>
</dbReference>
<dbReference type="InterPro" id="IPR014001">
    <property type="entry name" value="Helicase_ATP-bd"/>
</dbReference>
<dbReference type="Pfam" id="PF08463">
    <property type="entry name" value="EcoEI_R_C"/>
    <property type="match status" value="1"/>
</dbReference>
<dbReference type="SMART" id="SM00487">
    <property type="entry name" value="DEXDc"/>
    <property type="match status" value="1"/>
</dbReference>
<dbReference type="InterPro" id="IPR013670">
    <property type="entry name" value="EcoEI_R_C_dom"/>
</dbReference>
<keyword evidence="3" id="KW-0378">Hydrolase</keyword>
<dbReference type="PROSITE" id="PS51192">
    <property type="entry name" value="HELICASE_ATP_BIND_1"/>
    <property type="match status" value="1"/>
</dbReference>
<sequence length="792" mass="91270">MLIPQIKTIIRIERKVTLVDKKKLSERDICTKFITPAIEQSGWDIHRQVREEYTFTDGRVIVRGNLTSRGKKKRADYLLSYKPNLPIAIVEAKDNKHSIGSGLQQAINYGDILDVPFVYSSNGDGFIEHDMLTGKERELRLHEFPTPNELWKRYKDFHGINDKQEEIITEPYYFAEGDKTPRYYQRIAINRTVEAIARGQNRLLLVMATGTGKTYTAFQIIHRLWKSKQKKKVLFLADRNILVDQTMTNDFKPFGNVMTKIENRTMDSSYQIYLALYQQLSGNTDELEIFKQFSPDFFDLIVVDECHRGSAKEESRWRRVLEYFSSATQIGLTATPAETEKVSNIHYFGEPVYTYSLKQGITDGFLAPYKVIRIGLDRDLEGYRPTKGQVDKYGQLVEDREYYLTDFDKNLVLEQRTKLVAKKVTEFLKKTDRFAKTIIFCTDIDHAERMRQALVNENSDLVAKDPRYVMRITGDNPEGKAQLDNFIDEDSPFPTIVTTSKLLTTGVDCKTCKLIVLDSHIVSMTEFKQIVGRGTRLKPEYGKEYFTVMDFRNVSRLFADPEFDGEPVQIYDPEDGDDIVPPTLPDDGNGGDDDGENDGDSGESSSGRTKYYIQDASVKVINERVMYYDVDGKLITESLKDYSKKGILQEFATLDDFIKRWNSEEKKDAIIDELKEHGVLLDALKDEVGQDLDEFDLICHIAFDQKPLTRSERAKKAKKEDYLSKYSETARAVIEAILDKYQDEGRFDFDDVKVLKFKPFDQFGNSMKIAKEFGGKNQFIKAMKELEKNIYA</sequence>
<feature type="domain" description="Helicase ATP-binding" evidence="2">
    <location>
        <begin position="194"/>
        <end position="354"/>
    </location>
</feature>
<dbReference type="REBASE" id="458369">
    <property type="entry name" value="Bsp10599ORF19445P"/>
</dbReference>
<dbReference type="GO" id="GO:0004386">
    <property type="term" value="F:helicase activity"/>
    <property type="evidence" value="ECO:0007669"/>
    <property type="project" value="UniProtKB-KW"/>
</dbReference>
<dbReference type="KEGG" id="hspo:JGZ69_19460"/>
<dbReference type="CDD" id="cd18032">
    <property type="entry name" value="DEXHc_RE_I_III_res"/>
    <property type="match status" value="1"/>
</dbReference>
<dbReference type="InterPro" id="IPR006935">
    <property type="entry name" value="Helicase/UvrB_N"/>
</dbReference>
<dbReference type="SUPFAM" id="SSF52540">
    <property type="entry name" value="P-loop containing nucleoside triphosphate hydrolases"/>
    <property type="match status" value="2"/>
</dbReference>
<accession>A0AB37HJG8</accession>
<evidence type="ECO:0000256" key="1">
    <source>
        <dbReference type="SAM" id="MobiDB-lite"/>
    </source>
</evidence>
<dbReference type="PANTHER" id="PTHR47396">
    <property type="entry name" value="TYPE I RESTRICTION ENZYME ECOKI R PROTEIN"/>
    <property type="match status" value="1"/>
</dbReference>
<reference evidence="3 4" key="1">
    <citation type="submission" date="2020-12" db="EMBL/GenBank/DDBJ databases">
        <title>Taxonomic evaluation of the Bacillus sporothermodurans group of bacteria based on whole genome sequences.</title>
        <authorList>
            <person name="Fiedler G."/>
            <person name="Herbstmann A.-D."/>
            <person name="Doll E."/>
            <person name="Wenning M."/>
            <person name="Brinks E."/>
            <person name="Kabisch J."/>
            <person name="Breitenwieser F."/>
            <person name="Lappann M."/>
            <person name="Boehnlein C."/>
            <person name="Franz C."/>
        </authorList>
    </citation>
    <scope>NUCLEOTIDE SEQUENCE [LARGE SCALE GENOMIC DNA]</scope>
    <source>
        <strain evidence="3 4">DSM 10599</strain>
    </source>
</reference>
<proteinExistence type="predicted"/>
<dbReference type="GO" id="GO:0003677">
    <property type="term" value="F:DNA binding"/>
    <property type="evidence" value="ECO:0007669"/>
    <property type="project" value="InterPro"/>
</dbReference>
<dbReference type="Pfam" id="PF04851">
    <property type="entry name" value="ResIII"/>
    <property type="match status" value="1"/>
</dbReference>
<dbReference type="Gene3D" id="3.90.1570.30">
    <property type="match status" value="1"/>
</dbReference>
<dbReference type="GO" id="GO:0005524">
    <property type="term" value="F:ATP binding"/>
    <property type="evidence" value="ECO:0007669"/>
    <property type="project" value="InterPro"/>
</dbReference>
<organism evidence="3 4">
    <name type="scientific">Heyndrickxia sporothermodurans</name>
    <dbReference type="NCBI Taxonomy" id="46224"/>
    <lineage>
        <taxon>Bacteria</taxon>
        <taxon>Bacillati</taxon>
        <taxon>Bacillota</taxon>
        <taxon>Bacilli</taxon>
        <taxon>Bacillales</taxon>
        <taxon>Bacillaceae</taxon>
        <taxon>Heyndrickxia</taxon>
    </lineage>
</organism>
<evidence type="ECO:0000259" key="2">
    <source>
        <dbReference type="PROSITE" id="PS51192"/>
    </source>
</evidence>
<dbReference type="AlphaFoldDB" id="A0AB37HJG8"/>
<evidence type="ECO:0000313" key="3">
    <source>
        <dbReference type="EMBL" id="QQX24883.1"/>
    </source>
</evidence>
<dbReference type="InterPro" id="IPR050742">
    <property type="entry name" value="Helicase_Restrict-Modif_Enz"/>
</dbReference>
<protein>
    <submittedName>
        <fullName evidence="3">DEAD/DEAH box helicase family protein</fullName>
    </submittedName>
</protein>
<feature type="compositionally biased region" description="Acidic residues" evidence="1">
    <location>
        <begin position="589"/>
        <end position="601"/>
    </location>
</feature>
<dbReference type="EMBL" id="CP066701">
    <property type="protein sequence ID" value="QQX24883.1"/>
    <property type="molecule type" value="Genomic_DNA"/>
</dbReference>
<dbReference type="GO" id="GO:0016787">
    <property type="term" value="F:hydrolase activity"/>
    <property type="evidence" value="ECO:0007669"/>
    <property type="project" value="InterPro"/>
</dbReference>
<keyword evidence="3" id="KW-0067">ATP-binding</keyword>
<dbReference type="CDD" id="cd18799">
    <property type="entry name" value="SF2_C_EcoAI-like"/>
    <property type="match status" value="1"/>
</dbReference>
<dbReference type="Proteomes" id="UP000595512">
    <property type="component" value="Chromosome"/>
</dbReference>
<dbReference type="NCBIfam" id="NF046051">
    <property type="entry name" value="restrict_EcoAI"/>
    <property type="match status" value="1"/>
</dbReference>
<dbReference type="GO" id="GO:0005829">
    <property type="term" value="C:cytosol"/>
    <property type="evidence" value="ECO:0007669"/>
    <property type="project" value="TreeGrafter"/>
</dbReference>
<dbReference type="InterPro" id="IPR029464">
    <property type="entry name" value="HSDR_N"/>
</dbReference>
<keyword evidence="3" id="KW-0347">Helicase</keyword>
<feature type="region of interest" description="Disordered" evidence="1">
    <location>
        <begin position="564"/>
        <end position="608"/>
    </location>
</feature>
<evidence type="ECO:0000313" key="4">
    <source>
        <dbReference type="Proteomes" id="UP000595512"/>
    </source>
</evidence>
<dbReference type="Gene3D" id="3.40.50.300">
    <property type="entry name" value="P-loop containing nucleotide triphosphate hydrolases"/>
    <property type="match status" value="2"/>
</dbReference>
<dbReference type="PANTHER" id="PTHR47396:SF1">
    <property type="entry name" value="ATP-DEPENDENT HELICASE IRC3-RELATED"/>
    <property type="match status" value="1"/>
</dbReference>